<dbReference type="InterPro" id="IPR023862">
    <property type="entry name" value="CHP03960_rSAM"/>
</dbReference>
<dbReference type="InterPro" id="IPR023404">
    <property type="entry name" value="rSAM_horseshoe"/>
</dbReference>
<dbReference type="PANTHER" id="PTHR42731">
    <property type="entry name" value="SLL1084 PROTEIN"/>
    <property type="match status" value="1"/>
</dbReference>
<dbReference type="InterPro" id="IPR007197">
    <property type="entry name" value="rSAM"/>
</dbReference>
<dbReference type="SMART" id="SM00729">
    <property type="entry name" value="Elp3"/>
    <property type="match status" value="1"/>
</dbReference>
<dbReference type="InterPro" id="IPR018768">
    <property type="entry name" value="DUF2344"/>
</dbReference>
<gene>
    <name evidence="2" type="ORF">PITCH_A1190017</name>
</gene>
<name>A0A445MRX0_9BACT</name>
<dbReference type="SUPFAM" id="SSF102114">
    <property type="entry name" value="Radical SAM enzymes"/>
    <property type="match status" value="1"/>
</dbReference>
<protein>
    <recommendedName>
        <fullName evidence="1">Radical SAM core domain-containing protein</fullName>
    </recommendedName>
</protein>
<evidence type="ECO:0000313" key="2">
    <source>
        <dbReference type="EMBL" id="SPD72141.1"/>
    </source>
</evidence>
<dbReference type="InterPro" id="IPR006638">
    <property type="entry name" value="Elp3/MiaA/NifB-like_rSAM"/>
</dbReference>
<dbReference type="EMBL" id="OJIN01000023">
    <property type="protein sequence ID" value="SPD72141.1"/>
    <property type="molecule type" value="Genomic_DNA"/>
</dbReference>
<organism evidence="2">
    <name type="scientific">uncultured Desulfobacterium sp</name>
    <dbReference type="NCBI Taxonomy" id="201089"/>
    <lineage>
        <taxon>Bacteria</taxon>
        <taxon>Pseudomonadati</taxon>
        <taxon>Thermodesulfobacteriota</taxon>
        <taxon>Desulfobacteria</taxon>
        <taxon>Desulfobacterales</taxon>
        <taxon>Desulfobacteriaceae</taxon>
        <taxon>Desulfobacterium</taxon>
        <taxon>environmental samples</taxon>
    </lineage>
</organism>
<dbReference type="PROSITE" id="PS51918">
    <property type="entry name" value="RADICAL_SAM"/>
    <property type="match status" value="1"/>
</dbReference>
<sequence length="836" mass="94208">MLIDQSWFPNIRCPSRYLGHEIGSIKKDTTLTEVSIALAFPDVYEVGMSHLGLKILYHILNSHQWLAAERVFCPWTDMEEALRHNNLPLTSLESNRPILGFDIVGFSLQHELCYTNVLTMLDLAGIPLYARQRDHDTPIIIAGGPACFNPEPMAEFFDVMVIGDGEAASLEVCRVVRQKKQEGIKDKEEVLRLLRDIRGVYIPSFFKASYHTEGPVLSIDPLYPEYPHVNKAIVSDIDNYPYPVSQIVPYTELVHDRLAIEVSRGCTRGCRFCQAGIIYRPVRERSPDSVIDKAQLALKLTGYEDLSLLSLSSGDYSCIGAVLKNLMDILTLEKVSISLPSLRVDSLNSLMVEQIKRVRKTGFTLALEAGSERLRKAINKGLTTEEILNMARVVYGAGWNLIKLYFMIGLPSEEERDLEDIVDLSRRISEIPYNRGGRARLNISISTFVPKSHTPFMWVNQIALEESKRRIQLIRTRLQGSLVHVKWNQPELSWLEGIFSRGDRRLSRTILEAWKLGAKFDAWTEHFKINIWQEALLRSGVDAGFYLLRKRDFDEVLPWDHIQSGVSKAFLKNEMERAEKGLLTPDCRQLCVNCGVCDHKAVKPVLFTESSFQPKAAGSHIEPAIQLTGKFRLIFTKLKTARHLSHLELVRVFIRAFKRAGLRLSYSKGFHPMPKISFASALPVGTESITESADIEISEASDPSYIKRIINKQLPFGIKVIAVTDISQKKKNTGLSEIHYLISLSGNEANGEAINRFFMSDHFPVVKTTKKGDHTIDARPLVKSLAIISPNKLKLILKNTEGPKLKPEKIIAGVFSLRDLGAGAIKTLKIKQVLGD</sequence>
<dbReference type="NCBIfam" id="TIGR03960">
    <property type="entry name" value="rSAM_fuse_unch"/>
    <property type="match status" value="1"/>
</dbReference>
<feature type="domain" description="Radical SAM core" evidence="1">
    <location>
        <begin position="252"/>
        <end position="484"/>
    </location>
</feature>
<dbReference type="GO" id="GO:0051536">
    <property type="term" value="F:iron-sulfur cluster binding"/>
    <property type="evidence" value="ECO:0007669"/>
    <property type="project" value="InterPro"/>
</dbReference>
<dbReference type="InterPro" id="IPR058240">
    <property type="entry name" value="rSAM_sf"/>
</dbReference>
<dbReference type="NCBIfam" id="TIGR03936">
    <property type="entry name" value="sam_1_link_chp"/>
    <property type="match status" value="1"/>
</dbReference>
<evidence type="ECO:0000259" key="1">
    <source>
        <dbReference type="PROSITE" id="PS51918"/>
    </source>
</evidence>
<dbReference type="InterPro" id="IPR045784">
    <property type="entry name" value="Radical_SAM_N2"/>
</dbReference>
<dbReference type="Pfam" id="PF19864">
    <property type="entry name" value="Radical_SAM_N2"/>
    <property type="match status" value="1"/>
</dbReference>
<dbReference type="PANTHER" id="PTHR42731:SF1">
    <property type="entry name" value="RADICAL SAM DOMAIN PROTEIN"/>
    <property type="match status" value="1"/>
</dbReference>
<dbReference type="Gene3D" id="3.80.30.20">
    <property type="entry name" value="tm_1862 like domain"/>
    <property type="match status" value="1"/>
</dbReference>
<dbReference type="Pfam" id="PF04055">
    <property type="entry name" value="Radical_SAM"/>
    <property type="match status" value="1"/>
</dbReference>
<dbReference type="Pfam" id="PF10105">
    <property type="entry name" value="DUF2344"/>
    <property type="match status" value="1"/>
</dbReference>
<dbReference type="GO" id="GO:0003824">
    <property type="term" value="F:catalytic activity"/>
    <property type="evidence" value="ECO:0007669"/>
    <property type="project" value="InterPro"/>
</dbReference>
<proteinExistence type="predicted"/>
<accession>A0A445MRX0</accession>
<dbReference type="CDD" id="cd01335">
    <property type="entry name" value="Radical_SAM"/>
    <property type="match status" value="1"/>
</dbReference>
<dbReference type="Gene3D" id="3.40.50.280">
    <property type="entry name" value="Cobalamin-binding domain"/>
    <property type="match status" value="1"/>
</dbReference>
<dbReference type="SFLD" id="SFLDG01082">
    <property type="entry name" value="B12-binding_domain_containing"/>
    <property type="match status" value="1"/>
</dbReference>
<reference evidence="2" key="1">
    <citation type="submission" date="2018-01" db="EMBL/GenBank/DDBJ databases">
        <authorList>
            <person name="Regsiter A."/>
            <person name="William W."/>
        </authorList>
    </citation>
    <scope>NUCLEOTIDE SEQUENCE</scope>
    <source>
        <strain evidence="2">TRIP AH-1</strain>
    </source>
</reference>
<dbReference type="SFLD" id="SFLDS00029">
    <property type="entry name" value="Radical_SAM"/>
    <property type="match status" value="1"/>
</dbReference>
<dbReference type="AlphaFoldDB" id="A0A445MRX0"/>